<protein>
    <submittedName>
        <fullName evidence="1">Uncharacterized protein</fullName>
    </submittedName>
</protein>
<comment type="caution">
    <text evidence="1">The sequence shown here is derived from an EMBL/GenBank/DDBJ whole genome shotgun (WGS) entry which is preliminary data.</text>
</comment>
<keyword evidence="2" id="KW-1185">Reference proteome</keyword>
<name>A6DL65_9BACT</name>
<dbReference type="STRING" id="313628.LNTAR_20713"/>
<gene>
    <name evidence="1" type="ORF">LNTAR_20713</name>
</gene>
<dbReference type="AlphaFoldDB" id="A6DL65"/>
<proteinExistence type="predicted"/>
<reference evidence="1 2" key="1">
    <citation type="journal article" date="2010" name="J. Bacteriol.">
        <title>Genome sequence of Lentisphaera araneosa HTCC2155T, the type species of the order Lentisphaerales in the phylum Lentisphaerae.</title>
        <authorList>
            <person name="Thrash J.C."/>
            <person name="Cho J.C."/>
            <person name="Vergin K.L."/>
            <person name="Morris R.M."/>
            <person name="Giovannoni S.J."/>
        </authorList>
    </citation>
    <scope>NUCLEOTIDE SEQUENCE [LARGE SCALE GENOMIC DNA]</scope>
    <source>
        <strain evidence="1 2">HTCC2155</strain>
    </source>
</reference>
<evidence type="ECO:0000313" key="1">
    <source>
        <dbReference type="EMBL" id="EDM27667.1"/>
    </source>
</evidence>
<dbReference type="EMBL" id="ABCK01000008">
    <property type="protein sequence ID" value="EDM27667.1"/>
    <property type="molecule type" value="Genomic_DNA"/>
</dbReference>
<sequence length="145" mass="16667">MLFTHKDKIEVKLFDANDYQAENNCPILHISLRDGLNPDEMKNTLEQILHSKTEWYVAYGPDALFWAQQAEMIKIAKIAEEVDSLYNFSSLSYEEDEPINQAIHKLLGLSSLLNDNQVYESFTIVSDSFEETKRCLEAFGLSPQD</sequence>
<evidence type="ECO:0000313" key="2">
    <source>
        <dbReference type="Proteomes" id="UP000004947"/>
    </source>
</evidence>
<accession>A6DL65</accession>
<dbReference type="Proteomes" id="UP000004947">
    <property type="component" value="Unassembled WGS sequence"/>
</dbReference>
<organism evidence="1 2">
    <name type="scientific">Lentisphaera araneosa HTCC2155</name>
    <dbReference type="NCBI Taxonomy" id="313628"/>
    <lineage>
        <taxon>Bacteria</taxon>
        <taxon>Pseudomonadati</taxon>
        <taxon>Lentisphaerota</taxon>
        <taxon>Lentisphaeria</taxon>
        <taxon>Lentisphaerales</taxon>
        <taxon>Lentisphaeraceae</taxon>
        <taxon>Lentisphaera</taxon>
    </lineage>
</organism>
<dbReference type="RefSeq" id="WP_007278625.1">
    <property type="nucleotide sequence ID" value="NZ_ABCK01000008.1"/>
</dbReference>